<name>A0A498IIE2_MALDO</name>
<evidence type="ECO:0000256" key="6">
    <source>
        <dbReference type="ARBA" id="ARBA00023242"/>
    </source>
</evidence>
<comment type="subcellular location">
    <subcellularLocation>
        <location evidence="1">Nucleus</location>
    </subcellularLocation>
</comment>
<dbReference type="InterPro" id="IPR025756">
    <property type="entry name" value="Myb_CC_LHEQLE"/>
</dbReference>
<sequence>MLRTLLLFLSFIRRLETASKRSTLHLVHIVFCLRLLVLTTVGASCTCYSFCCNRVPPLHRAQEHLLIFDEFEMRLSRSASSAANKERLRWTQELHDRFVEAVTKLGGPDRATPKGILKAMSVSGLTIYHIKSHLQKYRISKFIPESTSKGKLQKKNISEMLPNFGTTSAAQLNEAFKIMQVQVNRRLSDQHEVQKSLKQKFEAQGRFLERYSAEHHNTNKNRPILITKPKKAPLSQTLLPSLCDDSESNAKDFGSDSEPDRSETETSAEQFRTLKKKLRLHHHQNDHNVQLALNSEFCYIPHEDDHIRFPWNFAACSSPLPLVVPSCFL</sequence>
<dbReference type="InterPro" id="IPR009057">
    <property type="entry name" value="Homeodomain-like_sf"/>
</dbReference>
<comment type="caution">
    <text evidence="10">The sequence shown here is derived from an EMBL/GenBank/DDBJ whole genome shotgun (WGS) entry which is preliminary data.</text>
</comment>
<dbReference type="Pfam" id="PF00249">
    <property type="entry name" value="Myb_DNA-binding"/>
    <property type="match status" value="1"/>
</dbReference>
<evidence type="ECO:0000256" key="5">
    <source>
        <dbReference type="ARBA" id="ARBA00023163"/>
    </source>
</evidence>
<dbReference type="GO" id="GO:0003677">
    <property type="term" value="F:DNA binding"/>
    <property type="evidence" value="ECO:0007669"/>
    <property type="project" value="InterPro"/>
</dbReference>
<evidence type="ECO:0000256" key="1">
    <source>
        <dbReference type="ARBA" id="ARBA00004123"/>
    </source>
</evidence>
<dbReference type="PANTHER" id="PTHR31499">
    <property type="entry name" value="MYB FAMILY TRANSCRIPTION FACTOR PHL11"/>
    <property type="match status" value="1"/>
</dbReference>
<keyword evidence="6" id="KW-0539">Nucleus</keyword>
<dbReference type="EMBL" id="RDQH01000338">
    <property type="protein sequence ID" value="RXH81797.1"/>
    <property type="molecule type" value="Genomic_DNA"/>
</dbReference>
<dbReference type="GO" id="GO:0005634">
    <property type="term" value="C:nucleus"/>
    <property type="evidence" value="ECO:0007669"/>
    <property type="project" value="UniProtKB-SubCell"/>
</dbReference>
<reference evidence="10 11" key="1">
    <citation type="submission" date="2018-10" db="EMBL/GenBank/DDBJ databases">
        <title>A high-quality apple genome assembly.</title>
        <authorList>
            <person name="Hu J."/>
        </authorList>
    </citation>
    <scope>NUCLEOTIDE SEQUENCE [LARGE SCALE GENOMIC DNA]</scope>
    <source>
        <strain evidence="11">cv. HFTH1</strain>
        <tissue evidence="10">Young leaf</tissue>
    </source>
</reference>
<dbReference type="FunFam" id="1.10.10.60:FF:000002">
    <property type="entry name" value="Myb family transcription factor"/>
    <property type="match status" value="1"/>
</dbReference>
<evidence type="ECO:0000256" key="2">
    <source>
        <dbReference type="ARBA" id="ARBA00006783"/>
    </source>
</evidence>
<keyword evidence="4" id="KW-0175">Coiled coil</keyword>
<comment type="similarity">
    <text evidence="2">Belongs to the MYB-CC family.</text>
</comment>
<dbReference type="InterPro" id="IPR006447">
    <property type="entry name" value="Myb_dom_plants"/>
</dbReference>
<evidence type="ECO:0000313" key="10">
    <source>
        <dbReference type="EMBL" id="RXH81797.1"/>
    </source>
</evidence>
<evidence type="ECO:0000259" key="9">
    <source>
        <dbReference type="PROSITE" id="PS51294"/>
    </source>
</evidence>
<dbReference type="Gene3D" id="1.10.10.60">
    <property type="entry name" value="Homeodomain-like"/>
    <property type="match status" value="1"/>
</dbReference>
<evidence type="ECO:0000256" key="8">
    <source>
        <dbReference type="SAM" id="SignalP"/>
    </source>
</evidence>
<evidence type="ECO:0000256" key="7">
    <source>
        <dbReference type="SAM" id="MobiDB-lite"/>
    </source>
</evidence>
<evidence type="ECO:0000256" key="3">
    <source>
        <dbReference type="ARBA" id="ARBA00023015"/>
    </source>
</evidence>
<evidence type="ECO:0000256" key="4">
    <source>
        <dbReference type="ARBA" id="ARBA00023054"/>
    </source>
</evidence>
<dbReference type="AlphaFoldDB" id="A0A498IIE2"/>
<feature type="chain" id="PRO_5019763524" description="HTH myb-type domain-containing protein" evidence="8">
    <location>
        <begin position="18"/>
        <end position="329"/>
    </location>
</feature>
<dbReference type="Pfam" id="PF14379">
    <property type="entry name" value="Myb_CC_LHEQLE"/>
    <property type="match status" value="1"/>
</dbReference>
<evidence type="ECO:0000313" key="11">
    <source>
        <dbReference type="Proteomes" id="UP000290289"/>
    </source>
</evidence>
<gene>
    <name evidence="10" type="ORF">DVH24_036138</name>
</gene>
<dbReference type="PANTHER" id="PTHR31499:SF79">
    <property type="entry name" value="HTH MYB-TYPE DOMAIN-CONTAINING PROTEIN"/>
    <property type="match status" value="1"/>
</dbReference>
<dbReference type="InterPro" id="IPR001005">
    <property type="entry name" value="SANT/Myb"/>
</dbReference>
<dbReference type="InterPro" id="IPR017930">
    <property type="entry name" value="Myb_dom"/>
</dbReference>
<keyword evidence="3" id="KW-0805">Transcription regulation</keyword>
<dbReference type="NCBIfam" id="TIGR01557">
    <property type="entry name" value="myb_SHAQKYF"/>
    <property type="match status" value="1"/>
</dbReference>
<dbReference type="InterPro" id="IPR046955">
    <property type="entry name" value="PHR1-like"/>
</dbReference>
<dbReference type="SUPFAM" id="SSF46689">
    <property type="entry name" value="Homeodomain-like"/>
    <property type="match status" value="1"/>
</dbReference>
<feature type="compositionally biased region" description="Basic and acidic residues" evidence="7">
    <location>
        <begin position="248"/>
        <end position="264"/>
    </location>
</feature>
<feature type="signal peptide" evidence="8">
    <location>
        <begin position="1"/>
        <end position="17"/>
    </location>
</feature>
<feature type="domain" description="HTH myb-type" evidence="9">
    <location>
        <begin position="82"/>
        <end position="142"/>
    </location>
</feature>
<feature type="region of interest" description="Disordered" evidence="7">
    <location>
        <begin position="240"/>
        <end position="270"/>
    </location>
</feature>
<dbReference type="Proteomes" id="UP000290289">
    <property type="component" value="Chromosome 12"/>
</dbReference>
<proteinExistence type="inferred from homology"/>
<keyword evidence="5" id="KW-0804">Transcription</keyword>
<protein>
    <recommendedName>
        <fullName evidence="9">HTH myb-type domain-containing protein</fullName>
    </recommendedName>
</protein>
<accession>A0A498IIE2</accession>
<dbReference type="PROSITE" id="PS51294">
    <property type="entry name" value="HTH_MYB"/>
    <property type="match status" value="1"/>
</dbReference>
<organism evidence="10 11">
    <name type="scientific">Malus domestica</name>
    <name type="common">Apple</name>
    <name type="synonym">Pyrus malus</name>
    <dbReference type="NCBI Taxonomy" id="3750"/>
    <lineage>
        <taxon>Eukaryota</taxon>
        <taxon>Viridiplantae</taxon>
        <taxon>Streptophyta</taxon>
        <taxon>Embryophyta</taxon>
        <taxon>Tracheophyta</taxon>
        <taxon>Spermatophyta</taxon>
        <taxon>Magnoliopsida</taxon>
        <taxon>eudicotyledons</taxon>
        <taxon>Gunneridae</taxon>
        <taxon>Pentapetalae</taxon>
        <taxon>rosids</taxon>
        <taxon>fabids</taxon>
        <taxon>Rosales</taxon>
        <taxon>Rosaceae</taxon>
        <taxon>Amygdaloideae</taxon>
        <taxon>Maleae</taxon>
        <taxon>Malus</taxon>
    </lineage>
</organism>
<dbReference type="GO" id="GO:0003700">
    <property type="term" value="F:DNA-binding transcription factor activity"/>
    <property type="evidence" value="ECO:0007669"/>
    <property type="project" value="InterPro"/>
</dbReference>
<keyword evidence="8" id="KW-0732">Signal</keyword>
<keyword evidence="11" id="KW-1185">Reference proteome</keyword>